<keyword evidence="2" id="KW-1185">Reference proteome</keyword>
<accession>D3PEF3</accession>
<evidence type="ECO:0000313" key="1">
    <source>
        <dbReference type="EMBL" id="BAI80976.1"/>
    </source>
</evidence>
<dbReference type="Gene3D" id="6.10.280.50">
    <property type="match status" value="1"/>
</dbReference>
<organism evidence="1 2">
    <name type="scientific">Deferribacter desulfuricans (strain DSM 14783 / JCM 11476 / NBRC 101012 / SSM1)</name>
    <dbReference type="NCBI Taxonomy" id="639282"/>
    <lineage>
        <taxon>Bacteria</taxon>
        <taxon>Pseudomonadati</taxon>
        <taxon>Deferribacterota</taxon>
        <taxon>Deferribacteres</taxon>
        <taxon>Deferribacterales</taxon>
        <taxon>Deferribacteraceae</taxon>
        <taxon>Deferribacter</taxon>
    </lineage>
</organism>
<dbReference type="Proteomes" id="UP000001520">
    <property type="component" value="Chromosome"/>
</dbReference>
<name>D3PEF3_DEFDS</name>
<dbReference type="EMBL" id="AP011529">
    <property type="protein sequence ID" value="BAI80976.1"/>
    <property type="molecule type" value="Genomic_DNA"/>
</dbReference>
<dbReference type="AlphaFoldDB" id="D3PEF3"/>
<evidence type="ECO:0000313" key="2">
    <source>
        <dbReference type="Proteomes" id="UP000001520"/>
    </source>
</evidence>
<dbReference type="KEGG" id="ddf:DEFDS_1516"/>
<dbReference type="eggNOG" id="ENOG5030VYS">
    <property type="taxonomic scope" value="Bacteria"/>
</dbReference>
<reference evidence="1 2" key="1">
    <citation type="journal article" date="2010" name="DNA Res.">
        <title>Bacterial lifestyle in a deep-sea hydrothermal vent chimney revealed by the genome sequence of the thermophilic bacterium Deferribacter desulfuricans SSM1.</title>
        <authorList>
            <person name="Takaki Y."/>
            <person name="Shimamura S."/>
            <person name="Nakagawa S."/>
            <person name="Fukuhara Y."/>
            <person name="Horikawa H."/>
            <person name="Ankai A."/>
            <person name="Harada T."/>
            <person name="Hosoyama A."/>
            <person name="Oguchi A."/>
            <person name="Fukui S."/>
            <person name="Fujita N."/>
            <person name="Takami H."/>
            <person name="Takai K."/>
        </authorList>
    </citation>
    <scope>NUCLEOTIDE SEQUENCE [LARGE SCALE GENOMIC DNA]</scope>
    <source>
        <strain evidence="2">DSM 14783 / JCM 11476 / NBRC 101012 / SSM1</strain>
    </source>
</reference>
<evidence type="ECO:0008006" key="3">
    <source>
        <dbReference type="Google" id="ProtNLM"/>
    </source>
</evidence>
<dbReference type="HOGENOM" id="CLU_165482_1_0_0"/>
<protein>
    <recommendedName>
        <fullName evidence="3">DUF465 domain-containing protein</fullName>
    </recommendedName>
</protein>
<dbReference type="RefSeq" id="WP_013008222.1">
    <property type="nucleotide sequence ID" value="NC_013939.1"/>
</dbReference>
<proteinExistence type="predicted"/>
<dbReference type="STRING" id="639282.DEFDS_1516"/>
<gene>
    <name evidence="1" type="ordered locus">DEFDS_1516</name>
</gene>
<dbReference type="InterPro" id="IPR038444">
    <property type="entry name" value="DUF465_sf"/>
</dbReference>
<sequence>MLNNNDSVIKELLKNNEEFKKLFEEHIRLEQDLEALYSLKYFPPEVEIKIKEIKLTKLKGKDRMNQIIKEYKKEKGVS</sequence>